<sequence>MGLQWLEAALPLGIIVGMLCVMGNAQYYIHKVLMAALGKKGQKAHRVDFIQGCNEAKSRRLEALTVQLRGHLEGLDLLTEIVAMNIGEENQLQSDNS</sequence>
<dbReference type="Proteomes" id="UP000828941">
    <property type="component" value="Chromosome 2"/>
</dbReference>
<reference evidence="1 2" key="1">
    <citation type="journal article" date="2022" name="DNA Res.">
        <title>Chromosomal-level genome assembly of the orchid tree Bauhinia variegata (Leguminosae; Cercidoideae) supports the allotetraploid origin hypothesis of Bauhinia.</title>
        <authorList>
            <person name="Zhong Y."/>
            <person name="Chen Y."/>
            <person name="Zheng D."/>
            <person name="Pang J."/>
            <person name="Liu Y."/>
            <person name="Luo S."/>
            <person name="Meng S."/>
            <person name="Qian L."/>
            <person name="Wei D."/>
            <person name="Dai S."/>
            <person name="Zhou R."/>
        </authorList>
    </citation>
    <scope>NUCLEOTIDE SEQUENCE [LARGE SCALE GENOMIC DNA]</scope>
    <source>
        <strain evidence="1">BV-YZ2020</strain>
    </source>
</reference>
<proteinExistence type="predicted"/>
<comment type="caution">
    <text evidence="1">The sequence shown here is derived from an EMBL/GenBank/DDBJ whole genome shotgun (WGS) entry which is preliminary data.</text>
</comment>
<dbReference type="EMBL" id="CM039427">
    <property type="protein sequence ID" value="KAI4353018.1"/>
    <property type="molecule type" value="Genomic_DNA"/>
</dbReference>
<evidence type="ECO:0000313" key="2">
    <source>
        <dbReference type="Proteomes" id="UP000828941"/>
    </source>
</evidence>
<gene>
    <name evidence="1" type="ORF">L6164_001996</name>
</gene>
<keyword evidence="2" id="KW-1185">Reference proteome</keyword>
<evidence type="ECO:0000313" key="1">
    <source>
        <dbReference type="EMBL" id="KAI4353018.1"/>
    </source>
</evidence>
<name>A0ACB9PWT3_BAUVA</name>
<protein>
    <submittedName>
        <fullName evidence="1">Uncharacterized protein</fullName>
    </submittedName>
</protein>
<accession>A0ACB9PWT3</accession>
<organism evidence="1 2">
    <name type="scientific">Bauhinia variegata</name>
    <name type="common">Purple orchid tree</name>
    <name type="synonym">Phanera variegata</name>
    <dbReference type="NCBI Taxonomy" id="167791"/>
    <lineage>
        <taxon>Eukaryota</taxon>
        <taxon>Viridiplantae</taxon>
        <taxon>Streptophyta</taxon>
        <taxon>Embryophyta</taxon>
        <taxon>Tracheophyta</taxon>
        <taxon>Spermatophyta</taxon>
        <taxon>Magnoliopsida</taxon>
        <taxon>eudicotyledons</taxon>
        <taxon>Gunneridae</taxon>
        <taxon>Pentapetalae</taxon>
        <taxon>rosids</taxon>
        <taxon>fabids</taxon>
        <taxon>Fabales</taxon>
        <taxon>Fabaceae</taxon>
        <taxon>Cercidoideae</taxon>
        <taxon>Cercideae</taxon>
        <taxon>Bauhiniinae</taxon>
        <taxon>Bauhinia</taxon>
    </lineage>
</organism>